<name>A0A8S9ZWK8_9BILA</name>
<gene>
    <name evidence="1" type="ORF">Mgra_00002877</name>
</gene>
<evidence type="ECO:0000313" key="2">
    <source>
        <dbReference type="Proteomes" id="UP000605970"/>
    </source>
</evidence>
<sequence>MELSKIKMKIQNGMIYYNYQQVHFLVHQLIKKGNLHLFLHLLMFKMILLEKQNYLISQFLLLLLKETENDQKFNQNNLNEREIACSSSHESFSSLMDIRQPILFNDVSLARCSSSIASSIVGNDQELENLEKEQSLLNNQNNIQKQFNKEELNKIEKEEEEDTETEMILSALFPQFFSSSPLNNNNNNGIETLQQQQLSNSPINCDIINKTEIEAVLNDLATAELILLNNTQTLIQNELLLQQQQQSTSILPFSPITTTTLPPLSPVIGGPISPIFDHFNQTLNMNNSPQSNSFNFSGHLSLCNNSQNIINCCSPTSSSIINNSNNFTEKEFLSETFLSNEILFNSNPFTFRYEQKLVPKM</sequence>
<organism evidence="1 2">
    <name type="scientific">Meloidogyne graminicola</name>
    <dbReference type="NCBI Taxonomy" id="189291"/>
    <lineage>
        <taxon>Eukaryota</taxon>
        <taxon>Metazoa</taxon>
        <taxon>Ecdysozoa</taxon>
        <taxon>Nematoda</taxon>
        <taxon>Chromadorea</taxon>
        <taxon>Rhabditida</taxon>
        <taxon>Tylenchina</taxon>
        <taxon>Tylenchomorpha</taxon>
        <taxon>Tylenchoidea</taxon>
        <taxon>Meloidogynidae</taxon>
        <taxon>Meloidogyninae</taxon>
        <taxon>Meloidogyne</taxon>
    </lineage>
</organism>
<proteinExistence type="predicted"/>
<dbReference type="Proteomes" id="UP000605970">
    <property type="component" value="Unassembled WGS sequence"/>
</dbReference>
<evidence type="ECO:0000313" key="1">
    <source>
        <dbReference type="EMBL" id="KAF7637619.1"/>
    </source>
</evidence>
<accession>A0A8S9ZWK8</accession>
<protein>
    <submittedName>
        <fullName evidence="1">BZIP domain-containing protein</fullName>
    </submittedName>
</protein>
<keyword evidence="2" id="KW-1185">Reference proteome</keyword>
<comment type="caution">
    <text evidence="1">The sequence shown here is derived from an EMBL/GenBank/DDBJ whole genome shotgun (WGS) entry which is preliminary data.</text>
</comment>
<reference evidence="1" key="1">
    <citation type="journal article" date="2020" name="Ecol. Evol.">
        <title>Genome structure and content of the rice root-knot nematode (Meloidogyne graminicola).</title>
        <authorList>
            <person name="Phan N.T."/>
            <person name="Danchin E.G.J."/>
            <person name="Klopp C."/>
            <person name="Perfus-Barbeoch L."/>
            <person name="Kozlowski D.K."/>
            <person name="Koutsovoulos G.D."/>
            <person name="Lopez-Roques C."/>
            <person name="Bouchez O."/>
            <person name="Zahm M."/>
            <person name="Besnard G."/>
            <person name="Bellafiore S."/>
        </authorList>
    </citation>
    <scope>NUCLEOTIDE SEQUENCE</scope>
    <source>
        <strain evidence="1">VN-18</strain>
    </source>
</reference>
<dbReference type="EMBL" id="JABEBT010000018">
    <property type="protein sequence ID" value="KAF7637619.1"/>
    <property type="molecule type" value="Genomic_DNA"/>
</dbReference>
<dbReference type="AlphaFoldDB" id="A0A8S9ZWK8"/>